<dbReference type="PROSITE" id="PS51748">
    <property type="entry name" value="HEXOKINASE_2"/>
    <property type="match status" value="1"/>
</dbReference>
<dbReference type="STRING" id="2070753.A0A3A2ZSK1"/>
<evidence type="ECO:0000256" key="12">
    <source>
        <dbReference type="RuleBase" id="RU362007"/>
    </source>
</evidence>
<comment type="pathway">
    <text evidence="2">Carbohydrate metabolism; hexose metabolism.</text>
</comment>
<evidence type="ECO:0000256" key="4">
    <source>
        <dbReference type="ARBA" id="ARBA00022679"/>
    </source>
</evidence>
<dbReference type="Gene3D" id="3.40.367.20">
    <property type="match status" value="1"/>
</dbReference>
<organism evidence="15 16">
    <name type="scientific">Aspergillus sclerotialis</name>
    <dbReference type="NCBI Taxonomy" id="2070753"/>
    <lineage>
        <taxon>Eukaryota</taxon>
        <taxon>Fungi</taxon>
        <taxon>Dikarya</taxon>
        <taxon>Ascomycota</taxon>
        <taxon>Pezizomycotina</taxon>
        <taxon>Eurotiomycetes</taxon>
        <taxon>Eurotiomycetidae</taxon>
        <taxon>Eurotiales</taxon>
        <taxon>Aspergillaceae</taxon>
        <taxon>Aspergillus</taxon>
        <taxon>Aspergillus subgen. Polypaecilum</taxon>
    </lineage>
</organism>
<dbReference type="GO" id="GO:0005536">
    <property type="term" value="F:D-glucose binding"/>
    <property type="evidence" value="ECO:0007669"/>
    <property type="project" value="InterPro"/>
</dbReference>
<dbReference type="InterPro" id="IPR001312">
    <property type="entry name" value="Hexokinase"/>
</dbReference>
<protein>
    <recommendedName>
        <fullName evidence="12">Phosphotransferase</fullName>
        <ecNumber evidence="12">2.7.1.-</ecNumber>
    </recommendedName>
</protein>
<evidence type="ECO:0000256" key="3">
    <source>
        <dbReference type="ARBA" id="ARBA00009225"/>
    </source>
</evidence>
<dbReference type="Pfam" id="PF00349">
    <property type="entry name" value="Hexokinase_1"/>
    <property type="match status" value="1"/>
</dbReference>
<dbReference type="FunFam" id="3.40.367.20:FF:000004">
    <property type="entry name" value="Phosphotransferase"/>
    <property type="match status" value="1"/>
</dbReference>
<proteinExistence type="inferred from homology"/>
<reference evidence="16" key="1">
    <citation type="submission" date="2017-02" db="EMBL/GenBank/DDBJ databases">
        <authorList>
            <person name="Tafer H."/>
            <person name="Lopandic K."/>
        </authorList>
    </citation>
    <scope>NUCLEOTIDE SEQUENCE [LARGE SCALE GENOMIC DNA]</scope>
    <source>
        <strain evidence="16">CBS 366.77</strain>
    </source>
</reference>
<dbReference type="GO" id="GO:0008865">
    <property type="term" value="F:fructokinase activity"/>
    <property type="evidence" value="ECO:0007669"/>
    <property type="project" value="TreeGrafter"/>
</dbReference>
<evidence type="ECO:0000313" key="16">
    <source>
        <dbReference type="Proteomes" id="UP000266188"/>
    </source>
</evidence>
<comment type="pathway">
    <text evidence="1">Carbohydrate degradation; glycolysis; D-glyceraldehyde 3-phosphate and glycerone phosphate from D-glucose: step 1/4.</text>
</comment>
<evidence type="ECO:0000256" key="10">
    <source>
        <dbReference type="ARBA" id="ARBA00047905"/>
    </source>
</evidence>
<dbReference type="GO" id="GO:0006013">
    <property type="term" value="P:mannose metabolic process"/>
    <property type="evidence" value="ECO:0007669"/>
    <property type="project" value="TreeGrafter"/>
</dbReference>
<evidence type="ECO:0000256" key="6">
    <source>
        <dbReference type="ARBA" id="ARBA00022777"/>
    </source>
</evidence>
<evidence type="ECO:0000256" key="5">
    <source>
        <dbReference type="ARBA" id="ARBA00022741"/>
    </source>
</evidence>
<dbReference type="AlphaFoldDB" id="A0A3A2ZSK1"/>
<dbReference type="PANTHER" id="PTHR19443">
    <property type="entry name" value="HEXOKINASE"/>
    <property type="match status" value="1"/>
</dbReference>
<evidence type="ECO:0000256" key="7">
    <source>
        <dbReference type="ARBA" id="ARBA00022840"/>
    </source>
</evidence>
<dbReference type="GO" id="GO:0019158">
    <property type="term" value="F:mannokinase activity"/>
    <property type="evidence" value="ECO:0007669"/>
    <property type="project" value="TreeGrafter"/>
</dbReference>
<evidence type="ECO:0000256" key="1">
    <source>
        <dbReference type="ARBA" id="ARBA00004888"/>
    </source>
</evidence>
<keyword evidence="4 12" id="KW-0808">Transferase</keyword>
<comment type="caution">
    <text evidence="15">The sequence shown here is derived from an EMBL/GenBank/DDBJ whole genome shotgun (WGS) entry which is preliminary data.</text>
</comment>
<gene>
    <name evidence="15" type="ORF">PHISCL_01571</name>
</gene>
<keyword evidence="16" id="KW-1185">Reference proteome</keyword>
<dbReference type="OrthoDB" id="419537at2759"/>
<name>A0A3A2ZSK1_9EURO</name>
<dbReference type="Proteomes" id="UP000266188">
    <property type="component" value="Unassembled WGS sequence"/>
</dbReference>
<dbReference type="Gene3D" id="1.10.287.1250">
    <property type="match status" value="1"/>
</dbReference>
<comment type="catalytic activity">
    <reaction evidence="11">
        <text>D-glucose + ATP = D-glucose 6-phosphate + ADP + H(+)</text>
        <dbReference type="Rhea" id="RHEA:17825"/>
        <dbReference type="ChEBI" id="CHEBI:4167"/>
        <dbReference type="ChEBI" id="CHEBI:15378"/>
        <dbReference type="ChEBI" id="CHEBI:30616"/>
        <dbReference type="ChEBI" id="CHEBI:61548"/>
        <dbReference type="ChEBI" id="CHEBI:456216"/>
        <dbReference type="EC" id="2.7.1.1"/>
    </reaction>
    <physiologicalReaction direction="left-to-right" evidence="11">
        <dbReference type="Rhea" id="RHEA:17826"/>
    </physiologicalReaction>
</comment>
<evidence type="ECO:0000313" key="15">
    <source>
        <dbReference type="EMBL" id="RJE26128.1"/>
    </source>
</evidence>
<dbReference type="GO" id="GO:0005739">
    <property type="term" value="C:mitochondrion"/>
    <property type="evidence" value="ECO:0007669"/>
    <property type="project" value="TreeGrafter"/>
</dbReference>
<accession>A0A3A2ZSK1</accession>
<evidence type="ECO:0000256" key="9">
    <source>
        <dbReference type="ARBA" id="ARBA00044613"/>
    </source>
</evidence>
<dbReference type="GO" id="GO:0005829">
    <property type="term" value="C:cytosol"/>
    <property type="evidence" value="ECO:0007669"/>
    <property type="project" value="TreeGrafter"/>
</dbReference>
<evidence type="ECO:0000259" key="13">
    <source>
        <dbReference type="Pfam" id="PF00349"/>
    </source>
</evidence>
<evidence type="ECO:0000256" key="8">
    <source>
        <dbReference type="ARBA" id="ARBA00023152"/>
    </source>
</evidence>
<comment type="similarity">
    <text evidence="3 12">Belongs to the hexokinase family.</text>
</comment>
<dbReference type="UniPathway" id="UPA00109">
    <property type="reaction ID" value="UER00180"/>
</dbReference>
<dbReference type="GO" id="GO:0004340">
    <property type="term" value="F:glucokinase activity"/>
    <property type="evidence" value="ECO:0007669"/>
    <property type="project" value="TreeGrafter"/>
</dbReference>
<dbReference type="GO" id="GO:0005524">
    <property type="term" value="F:ATP binding"/>
    <property type="evidence" value="ECO:0007669"/>
    <property type="project" value="UniProtKB-UniRule"/>
</dbReference>
<evidence type="ECO:0000256" key="11">
    <source>
        <dbReference type="ARBA" id="ARBA00048160"/>
    </source>
</evidence>
<dbReference type="InterPro" id="IPR043129">
    <property type="entry name" value="ATPase_NBD"/>
</dbReference>
<dbReference type="EMBL" id="MVGC01000029">
    <property type="protein sequence ID" value="RJE26128.1"/>
    <property type="molecule type" value="Genomic_DNA"/>
</dbReference>
<dbReference type="EC" id="2.7.1.-" evidence="12"/>
<dbReference type="Pfam" id="PF03727">
    <property type="entry name" value="Hexokinase_2"/>
    <property type="match status" value="1"/>
</dbReference>
<dbReference type="InterPro" id="IPR022673">
    <property type="entry name" value="Hexokinase_C"/>
</dbReference>
<evidence type="ECO:0000259" key="14">
    <source>
        <dbReference type="Pfam" id="PF03727"/>
    </source>
</evidence>
<keyword evidence="8 12" id="KW-0324">Glycolysis</keyword>
<dbReference type="Gene3D" id="3.30.420.40">
    <property type="match status" value="1"/>
</dbReference>
<dbReference type="InterPro" id="IPR022672">
    <property type="entry name" value="Hexokinase_N"/>
</dbReference>
<comment type="catalytic activity">
    <reaction evidence="9">
        <text>a D-hexose + ATP = a D-hexose 6-phosphate + ADP + H(+)</text>
        <dbReference type="Rhea" id="RHEA:22740"/>
        <dbReference type="ChEBI" id="CHEBI:4194"/>
        <dbReference type="ChEBI" id="CHEBI:15378"/>
        <dbReference type="ChEBI" id="CHEBI:30616"/>
        <dbReference type="ChEBI" id="CHEBI:229467"/>
        <dbReference type="ChEBI" id="CHEBI:456216"/>
        <dbReference type="EC" id="2.7.1.1"/>
    </reaction>
    <physiologicalReaction direction="left-to-right" evidence="9">
        <dbReference type="Rhea" id="RHEA:22741"/>
    </physiologicalReaction>
</comment>
<dbReference type="GO" id="GO:0006096">
    <property type="term" value="P:glycolytic process"/>
    <property type="evidence" value="ECO:0007669"/>
    <property type="project" value="UniProtKB-UniPathway"/>
</dbReference>
<dbReference type="SUPFAM" id="SSF53067">
    <property type="entry name" value="Actin-like ATPase domain"/>
    <property type="match status" value="2"/>
</dbReference>
<keyword evidence="6 12" id="KW-0418">Kinase</keyword>
<dbReference type="FunFam" id="3.30.420.40:FF:000805">
    <property type="entry name" value="Hexokinase-2"/>
    <property type="match status" value="1"/>
</dbReference>
<evidence type="ECO:0000256" key="2">
    <source>
        <dbReference type="ARBA" id="ARBA00005028"/>
    </source>
</evidence>
<comment type="catalytic activity">
    <reaction evidence="10">
        <text>D-fructose + ATP = D-fructose 6-phosphate + ADP + H(+)</text>
        <dbReference type="Rhea" id="RHEA:16125"/>
        <dbReference type="ChEBI" id="CHEBI:15378"/>
        <dbReference type="ChEBI" id="CHEBI:30616"/>
        <dbReference type="ChEBI" id="CHEBI:37721"/>
        <dbReference type="ChEBI" id="CHEBI:61527"/>
        <dbReference type="ChEBI" id="CHEBI:456216"/>
        <dbReference type="EC" id="2.7.1.1"/>
    </reaction>
    <physiologicalReaction direction="left-to-right" evidence="10">
        <dbReference type="Rhea" id="RHEA:16126"/>
    </physiologicalReaction>
</comment>
<keyword evidence="5 12" id="KW-0547">Nucleotide-binding</keyword>
<dbReference type="PRINTS" id="PR00475">
    <property type="entry name" value="HEXOKINASE"/>
</dbReference>
<feature type="domain" description="Hexokinase N-terminal" evidence="13">
    <location>
        <begin position="20"/>
        <end position="215"/>
    </location>
</feature>
<dbReference type="GO" id="GO:0001678">
    <property type="term" value="P:intracellular glucose homeostasis"/>
    <property type="evidence" value="ECO:0007669"/>
    <property type="project" value="InterPro"/>
</dbReference>
<keyword evidence="7 12" id="KW-0067">ATP-binding</keyword>
<sequence>MQGLRPQLLEGIPENVYDKIRQLEDSFVIGTPGLKKVTNHIVEELKKGLGVDGGDIPMNVTWVMGYPTGEERGQYLTLDMGGTYLRVCDVVLAGRNESVQLDQSKYKIPENLQNAQADELWDYVAECLRLFLLDRHPSEEEPIKMPLAFTFSYPVTQNSIRDGILQQWTKSLNVPEVVGKDVVTQLQAALDRKKVQADIVALVNDTTGTLIASAYHDPEIKIGSIISTGCNAAYMEEYGAIEKIEECSLPNDALIAINTEYGAFDNKRHVLPRTTYDENLDKLSPHPGCQIYEKMVAGLYLGELLRLIFLELHFQGALFADQDISILKQPNVIDTSFLTIAEADVSESLRELRQLCLEKLALEPHPCDLKVCRYLVELIGTRAARLYACGIAAICKKRGFERCHVGVDGAVFNHYPAFGKRASQALREVLDWPSGSEDLVTFHEAEDGSGIGAALIAALAVKRGGCGRLKPRAQKSN</sequence>
<feature type="domain" description="Hexokinase C-terminal" evidence="14">
    <location>
        <begin position="221"/>
        <end position="459"/>
    </location>
</feature>
<dbReference type="GO" id="GO:0006006">
    <property type="term" value="P:glucose metabolic process"/>
    <property type="evidence" value="ECO:0007669"/>
    <property type="project" value="TreeGrafter"/>
</dbReference>
<dbReference type="PANTHER" id="PTHR19443:SF16">
    <property type="entry name" value="HEXOKINASE TYPE 1-RELATED"/>
    <property type="match status" value="1"/>
</dbReference>